<evidence type="ECO:0000313" key="2">
    <source>
        <dbReference type="EMBL" id="MFB9833648.1"/>
    </source>
</evidence>
<reference evidence="2 3" key="1">
    <citation type="submission" date="2024-09" db="EMBL/GenBank/DDBJ databases">
        <authorList>
            <person name="Sun Q."/>
            <person name="Mori K."/>
        </authorList>
    </citation>
    <scope>NUCLEOTIDE SEQUENCE [LARGE SCALE GENOMIC DNA]</scope>
    <source>
        <strain evidence="2 3">TBRC 0563</strain>
    </source>
</reference>
<evidence type="ECO:0000313" key="3">
    <source>
        <dbReference type="Proteomes" id="UP001589627"/>
    </source>
</evidence>
<dbReference type="EMBL" id="JBHLZP010000098">
    <property type="protein sequence ID" value="MFB9833648.1"/>
    <property type="molecule type" value="Genomic_DNA"/>
</dbReference>
<comment type="caution">
    <text evidence="2">The sequence shown here is derived from an EMBL/GenBank/DDBJ whole genome shotgun (WGS) entry which is preliminary data.</text>
</comment>
<dbReference type="Proteomes" id="UP001589627">
    <property type="component" value="Unassembled WGS sequence"/>
</dbReference>
<accession>A0ABV5YF33</accession>
<feature type="region of interest" description="Disordered" evidence="1">
    <location>
        <begin position="1"/>
        <end position="23"/>
    </location>
</feature>
<dbReference type="RefSeq" id="WP_378201704.1">
    <property type="nucleotide sequence ID" value="NZ_JBHLZP010000098.1"/>
</dbReference>
<protein>
    <submittedName>
        <fullName evidence="2">SUKH-3 domain-containing protein</fullName>
    </submittedName>
</protein>
<gene>
    <name evidence="2" type="ORF">ACFFNX_15770</name>
</gene>
<proteinExistence type="predicted"/>
<keyword evidence="3" id="KW-1185">Reference proteome</keyword>
<sequence>MIEKAMVEQARPPASGDGWKPPRVLPIKTPEEVDGFRFVPLVDGLDDQERPRPWSGRPWVTDAEERERLLGYLRSGALLVPSDERSHDLFDPTNPARRWAVPIRYLTDGVWIWCEASAYYLQEHHLAPPPVFYEHIKGRGYRCPPVTEPARLAAREALFESGRIEARLRAEYRRQQLLKTTPPTLVRGELSNEPPTVAMDAERFDEIDVENPRFHGNVEATLLKAGWLPGRDTAGRVDPWLADFCAQSDSLGKRHEIFPAARDIYREFGLLDLYPISRGEEVGAFPIHFFPDDVPMTAVSAFGLAGRLGMRTFPIGRTDDSTNVLIVDEEGRVYMDHDIAGEIFLGTSIDAALDVLVRGLKAPALMSRIDDLRSGRLPGDR</sequence>
<dbReference type="Pfam" id="PF14433">
    <property type="entry name" value="SUKH-3"/>
    <property type="match status" value="1"/>
</dbReference>
<evidence type="ECO:0000256" key="1">
    <source>
        <dbReference type="SAM" id="MobiDB-lite"/>
    </source>
</evidence>
<dbReference type="InterPro" id="IPR025850">
    <property type="entry name" value="SUKH-3"/>
</dbReference>
<name>A0ABV5YF33_9ACTN</name>
<organism evidence="2 3">
    <name type="scientific">Actinoallomurus acaciae</name>
    <dbReference type="NCBI Taxonomy" id="502577"/>
    <lineage>
        <taxon>Bacteria</taxon>
        <taxon>Bacillati</taxon>
        <taxon>Actinomycetota</taxon>
        <taxon>Actinomycetes</taxon>
        <taxon>Streptosporangiales</taxon>
        <taxon>Thermomonosporaceae</taxon>
        <taxon>Actinoallomurus</taxon>
    </lineage>
</organism>